<proteinExistence type="predicted"/>
<evidence type="ECO:0000313" key="2">
    <source>
        <dbReference type="Proteomes" id="UP000002412"/>
    </source>
</evidence>
<dbReference type="EMBL" id="CP000720">
    <property type="protein sequence ID" value="ABS47005.1"/>
    <property type="molecule type" value="Genomic_DNA"/>
</dbReference>
<dbReference type="HOGENOM" id="CLU_3335195_0_0_6"/>
<dbReference type="Proteomes" id="UP000002412">
    <property type="component" value="Chromosome"/>
</dbReference>
<organism evidence="1 2">
    <name type="scientific">Yersinia pseudotuberculosis serotype O:1b (strain IP 31758)</name>
    <dbReference type="NCBI Taxonomy" id="349747"/>
    <lineage>
        <taxon>Bacteria</taxon>
        <taxon>Pseudomonadati</taxon>
        <taxon>Pseudomonadota</taxon>
        <taxon>Gammaproteobacteria</taxon>
        <taxon>Enterobacterales</taxon>
        <taxon>Yersiniaceae</taxon>
        <taxon>Yersinia</taxon>
    </lineage>
</organism>
<dbReference type="KEGG" id="ypi:YpsIP31758_2297"/>
<accession>A0A0U1QWN5</accession>
<protein>
    <submittedName>
        <fullName evidence="1">Uncharacterized protein</fullName>
    </submittedName>
</protein>
<reference evidence="1 2" key="1">
    <citation type="journal article" date="2007" name="PLoS Genet.">
        <title>The complete genome sequence of Yersinia pseudotuberculosis IP31758, the causative agent of Far East scarlet-like fever.</title>
        <authorList>
            <person name="Eppinger M."/>
            <person name="Rosovitz M.J."/>
            <person name="Fricke W.F."/>
            <person name="Rasko D.A."/>
            <person name="Kokorina G."/>
            <person name="Fayolle C."/>
            <person name="Lindler L.E."/>
            <person name="Carniel E."/>
            <person name="Ravel J."/>
        </authorList>
    </citation>
    <scope>NUCLEOTIDE SEQUENCE [LARGE SCALE GENOMIC DNA]</scope>
    <source>
        <strain evidence="1 2">IP 31758</strain>
    </source>
</reference>
<gene>
    <name evidence="1" type="ordered locus">YpsIP31758_2297</name>
</gene>
<evidence type="ECO:0000313" key="1">
    <source>
        <dbReference type="EMBL" id="ABS47005.1"/>
    </source>
</evidence>
<name>A0A0U1QWN5_YERP3</name>
<sequence length="38" mass="4059">MGWFVGGPRLVAISTGIAPGYYRDSPINIETGICLPHV</sequence>
<dbReference type="AlphaFoldDB" id="A0A0U1QWN5"/>